<dbReference type="GO" id="GO:0003723">
    <property type="term" value="F:RNA binding"/>
    <property type="evidence" value="ECO:0007669"/>
    <property type="project" value="UniProtKB-UniRule"/>
</dbReference>
<keyword evidence="8 14" id="KW-0808">Transferase</keyword>
<protein>
    <recommendedName>
        <fullName evidence="4">16S rRNA (cytosine(967)-C(5))-methyltransferase</fullName>
        <ecNumber evidence="4">2.1.1.176</ecNumber>
    </recommendedName>
    <alternativeName>
        <fullName evidence="11">16S rRNA m5C967 methyltransferase</fullName>
    </alternativeName>
    <alternativeName>
        <fullName evidence="12">rRNA (cytosine-C(5)-)-methyltransferase RsmB</fullName>
    </alternativeName>
</protein>
<dbReference type="EMBL" id="ACDE02000019">
    <property type="protein sequence ID" value="EEO40336.1"/>
    <property type="molecule type" value="Genomic_DNA"/>
</dbReference>
<dbReference type="PANTHER" id="PTHR22807">
    <property type="entry name" value="NOP2 YEAST -RELATED NOL1/NOP2/FMU SUN DOMAIN-CONTAINING"/>
    <property type="match status" value="1"/>
</dbReference>
<evidence type="ECO:0000256" key="13">
    <source>
        <dbReference type="ARBA" id="ARBA00047283"/>
    </source>
</evidence>
<dbReference type="EC" id="2.1.1.176" evidence="4"/>
<dbReference type="InterPro" id="IPR004573">
    <property type="entry name" value="rRNA_ssu_MeTfrase_B"/>
</dbReference>
<evidence type="ECO:0000256" key="4">
    <source>
        <dbReference type="ARBA" id="ARBA00012140"/>
    </source>
</evidence>
<dbReference type="GO" id="GO:0005737">
    <property type="term" value="C:cytoplasm"/>
    <property type="evidence" value="ECO:0007669"/>
    <property type="project" value="UniProtKB-SubCell"/>
</dbReference>
<dbReference type="InterPro" id="IPR054728">
    <property type="entry name" value="RsmB-like_ferredoxin"/>
</dbReference>
<evidence type="ECO:0000313" key="16">
    <source>
        <dbReference type="EMBL" id="EEO40336.1"/>
    </source>
</evidence>
<evidence type="ECO:0000256" key="14">
    <source>
        <dbReference type="PROSITE-ProRule" id="PRU01023"/>
    </source>
</evidence>
<feature type="binding site" evidence="14">
    <location>
        <position position="300"/>
    </location>
    <ligand>
        <name>S-adenosyl-L-methionine</name>
        <dbReference type="ChEBI" id="CHEBI:59789"/>
    </ligand>
</feature>
<organism evidence="16 17">
    <name type="scientific">Fusobacterium vincentii 4_1_13</name>
    <dbReference type="NCBI Taxonomy" id="469606"/>
    <lineage>
        <taxon>Bacteria</taxon>
        <taxon>Fusobacteriati</taxon>
        <taxon>Fusobacteriota</taxon>
        <taxon>Fusobacteriia</taxon>
        <taxon>Fusobacteriales</taxon>
        <taxon>Fusobacteriaceae</taxon>
        <taxon>Fusobacterium</taxon>
    </lineage>
</organism>
<dbReference type="InterPro" id="IPR049560">
    <property type="entry name" value="MeTrfase_RsmB-F_NOP2_cat"/>
</dbReference>
<dbReference type="PRINTS" id="PR02008">
    <property type="entry name" value="RCMTFAMILY"/>
</dbReference>
<evidence type="ECO:0000256" key="9">
    <source>
        <dbReference type="ARBA" id="ARBA00022691"/>
    </source>
</evidence>
<feature type="binding site" evidence="14">
    <location>
        <position position="273"/>
    </location>
    <ligand>
        <name>S-adenosyl-L-methionine</name>
        <dbReference type="ChEBI" id="CHEBI:59789"/>
    </ligand>
</feature>
<evidence type="ECO:0000256" key="11">
    <source>
        <dbReference type="ARBA" id="ARBA00030399"/>
    </source>
</evidence>
<dbReference type="GO" id="GO:0006355">
    <property type="term" value="P:regulation of DNA-templated transcription"/>
    <property type="evidence" value="ECO:0007669"/>
    <property type="project" value="InterPro"/>
</dbReference>
<accession>A0A0M1VVD8</accession>
<dbReference type="PROSITE" id="PS01153">
    <property type="entry name" value="NOL1_NOP2_SUN"/>
    <property type="match status" value="1"/>
</dbReference>
<dbReference type="Pfam" id="PF22458">
    <property type="entry name" value="RsmF-B_ferredox"/>
    <property type="match status" value="1"/>
</dbReference>
<dbReference type="CDD" id="cd02440">
    <property type="entry name" value="AdoMet_MTases"/>
    <property type="match status" value="1"/>
</dbReference>
<keyword evidence="10 14" id="KW-0694">RNA-binding</keyword>
<comment type="similarity">
    <text evidence="3 14">Belongs to the class I-like SAM-binding methyltransferase superfamily. RsmB/NOP family.</text>
</comment>
<keyword evidence="7 14" id="KW-0489">Methyltransferase</keyword>
<dbReference type="PANTHER" id="PTHR22807:SF53">
    <property type="entry name" value="RIBOSOMAL RNA SMALL SUBUNIT METHYLTRANSFERASE B-RELATED"/>
    <property type="match status" value="1"/>
</dbReference>
<feature type="binding site" evidence="14">
    <location>
        <begin position="249"/>
        <end position="255"/>
    </location>
    <ligand>
        <name>S-adenosyl-L-methionine</name>
        <dbReference type="ChEBI" id="CHEBI:59789"/>
    </ligand>
</feature>
<evidence type="ECO:0000256" key="1">
    <source>
        <dbReference type="ARBA" id="ARBA00002724"/>
    </source>
</evidence>
<comment type="catalytic activity">
    <reaction evidence="13">
        <text>cytidine(967) in 16S rRNA + S-adenosyl-L-methionine = 5-methylcytidine(967) in 16S rRNA + S-adenosyl-L-homocysteine + H(+)</text>
        <dbReference type="Rhea" id="RHEA:42748"/>
        <dbReference type="Rhea" id="RHEA-COMP:10219"/>
        <dbReference type="Rhea" id="RHEA-COMP:10220"/>
        <dbReference type="ChEBI" id="CHEBI:15378"/>
        <dbReference type="ChEBI" id="CHEBI:57856"/>
        <dbReference type="ChEBI" id="CHEBI:59789"/>
        <dbReference type="ChEBI" id="CHEBI:74483"/>
        <dbReference type="ChEBI" id="CHEBI:82748"/>
        <dbReference type="EC" id="2.1.1.176"/>
    </reaction>
</comment>
<evidence type="ECO:0000256" key="2">
    <source>
        <dbReference type="ARBA" id="ARBA00004496"/>
    </source>
</evidence>
<dbReference type="InterPro" id="IPR006027">
    <property type="entry name" value="NusB_RsmB_TIM44"/>
</dbReference>
<evidence type="ECO:0000256" key="8">
    <source>
        <dbReference type="ARBA" id="ARBA00022679"/>
    </source>
</evidence>
<dbReference type="Proteomes" id="UP000004925">
    <property type="component" value="Unassembled WGS sequence"/>
</dbReference>
<dbReference type="NCBIfam" id="TIGR00563">
    <property type="entry name" value="rsmB"/>
    <property type="match status" value="1"/>
</dbReference>
<dbReference type="Gene3D" id="3.40.50.150">
    <property type="entry name" value="Vaccinia Virus protein VP39"/>
    <property type="match status" value="1"/>
</dbReference>
<dbReference type="PROSITE" id="PS51686">
    <property type="entry name" value="SAM_MT_RSMB_NOP"/>
    <property type="match status" value="1"/>
</dbReference>
<comment type="caution">
    <text evidence="16">The sequence shown here is derived from an EMBL/GenBank/DDBJ whole genome shotgun (WGS) entry which is preliminary data.</text>
</comment>
<dbReference type="eggNOG" id="COG0144">
    <property type="taxonomic scope" value="Bacteria"/>
</dbReference>
<dbReference type="InterPro" id="IPR001678">
    <property type="entry name" value="MeTrfase_RsmB-F_NOP2_dom"/>
</dbReference>
<dbReference type="FunFam" id="3.40.50.150:FF:000022">
    <property type="entry name" value="Ribosomal RNA small subunit methyltransferase B"/>
    <property type="match status" value="1"/>
</dbReference>
<dbReference type="HOGENOM" id="CLU_005316_0_1_0"/>
<evidence type="ECO:0000256" key="10">
    <source>
        <dbReference type="ARBA" id="ARBA00022884"/>
    </source>
</evidence>
<dbReference type="FunFam" id="1.10.940.10:FF:000006">
    <property type="entry name" value="16S rRNA (Cytosine(967)-C(5))-methyltransferase RsmB"/>
    <property type="match status" value="1"/>
</dbReference>
<feature type="binding site" evidence="14">
    <location>
        <position position="317"/>
    </location>
    <ligand>
        <name>S-adenosyl-L-methionine</name>
        <dbReference type="ChEBI" id="CHEBI:59789"/>
    </ligand>
</feature>
<dbReference type="eggNOG" id="COG0781">
    <property type="taxonomic scope" value="Bacteria"/>
</dbReference>
<dbReference type="GO" id="GO:0008649">
    <property type="term" value="F:rRNA methyltransferase activity"/>
    <property type="evidence" value="ECO:0007669"/>
    <property type="project" value="InterPro"/>
</dbReference>
<dbReference type="SUPFAM" id="SSF48013">
    <property type="entry name" value="NusB-like"/>
    <property type="match status" value="1"/>
</dbReference>
<feature type="domain" description="SAM-dependent MTase RsmB/NOP-type" evidence="15">
    <location>
        <begin position="162"/>
        <end position="432"/>
    </location>
</feature>
<dbReference type="InterPro" id="IPR023267">
    <property type="entry name" value="RCMT"/>
</dbReference>
<evidence type="ECO:0000256" key="3">
    <source>
        <dbReference type="ARBA" id="ARBA00007494"/>
    </source>
</evidence>
<dbReference type="InterPro" id="IPR035926">
    <property type="entry name" value="NusB-like_sf"/>
</dbReference>
<comment type="subcellular location">
    <subcellularLocation>
        <location evidence="2">Cytoplasm</location>
    </subcellularLocation>
</comment>
<dbReference type="SUPFAM" id="SSF53335">
    <property type="entry name" value="S-adenosyl-L-methionine-dependent methyltransferases"/>
    <property type="match status" value="1"/>
</dbReference>
<evidence type="ECO:0000256" key="7">
    <source>
        <dbReference type="ARBA" id="ARBA00022603"/>
    </source>
</evidence>
<name>A0A0M1VVD8_FUSVC</name>
<evidence type="ECO:0000256" key="5">
    <source>
        <dbReference type="ARBA" id="ARBA00022490"/>
    </source>
</evidence>
<proteinExistence type="inferred from homology"/>
<dbReference type="NCBIfam" id="NF011494">
    <property type="entry name" value="PRK14902.1"/>
    <property type="match status" value="1"/>
</dbReference>
<reference evidence="16 17" key="1">
    <citation type="submission" date="2011-10" db="EMBL/GenBank/DDBJ databases">
        <title>The Genome Sequence of Fusobacterium sp. 4_1_13.</title>
        <authorList>
            <consortium name="The Broad Institute Genome Sequencing Platform"/>
            <person name="Earl A."/>
            <person name="Ward D."/>
            <person name="Feldgarden M."/>
            <person name="Gevers D."/>
            <person name="Strauss J."/>
            <person name="Ambrose C."/>
            <person name="Allen-Vercoe E."/>
            <person name="Young S.K."/>
            <person name="Zeng Q."/>
            <person name="Gargeya S."/>
            <person name="Fitzgerald M."/>
            <person name="Haas B."/>
            <person name="Abouelleil A."/>
            <person name="Alvarado L."/>
            <person name="Arachchi H.M."/>
            <person name="Berlin A."/>
            <person name="Brown A."/>
            <person name="Chapman S.B."/>
            <person name="Chen Z."/>
            <person name="Dunbar C."/>
            <person name="Freedman E."/>
            <person name="Gearin G."/>
            <person name="Goldberg J."/>
            <person name="Griggs A."/>
            <person name="Gujja S."/>
            <person name="Heiman D."/>
            <person name="Howarth C."/>
            <person name="Larson L."/>
            <person name="Lui A."/>
            <person name="MacDonald P.J."/>
            <person name="Montmayeur A."/>
            <person name="Murphy C."/>
            <person name="Neiman D."/>
            <person name="Pearson M."/>
            <person name="Priest M."/>
            <person name="Roberts A."/>
            <person name="Saif S."/>
            <person name="Shea T."/>
            <person name="Shenoy N."/>
            <person name="Sisk P."/>
            <person name="Stolte C."/>
            <person name="Sykes S."/>
            <person name="Wortman J."/>
            <person name="Nusbaum C."/>
            <person name="Birren B."/>
        </authorList>
    </citation>
    <scope>NUCLEOTIDE SEQUENCE [LARGE SCALE GENOMIC DNA]</scope>
    <source>
        <strain evidence="16 17">4_1_13</strain>
    </source>
</reference>
<dbReference type="InterPro" id="IPR018314">
    <property type="entry name" value="RsmB/NOL1/NOP2-like_CS"/>
</dbReference>
<dbReference type="Gene3D" id="1.10.940.10">
    <property type="entry name" value="NusB-like"/>
    <property type="match status" value="1"/>
</dbReference>
<dbReference type="AlphaFoldDB" id="A0A0M1VVD8"/>
<evidence type="ECO:0000256" key="6">
    <source>
        <dbReference type="ARBA" id="ARBA00022552"/>
    </source>
</evidence>
<gene>
    <name evidence="16" type="ORF">FSCG_01049</name>
</gene>
<dbReference type="Pfam" id="PF01029">
    <property type="entry name" value="NusB"/>
    <property type="match status" value="1"/>
</dbReference>
<keyword evidence="5" id="KW-0963">Cytoplasm</keyword>
<sequence>MNVKQVAINLISQVDKGAYSNIALNETFKTLNINSKEKAFITEIFYGVIRNKKFLDYIIEKNTKEIKKEWIRNLLRISIYQITFMDSDNKGVVWEATELAKKKYGVPISKFINGTLRNYLRNKDSELKSLADEKNYEVLYSIPKWFCDMLEKQYGNENLKQAITSLKKIPYLSVRVNKLKYTEKEFEEFLKEKDIQIIKKIDTVYYINSGLIINSEEFKTGKIIAQDASSYLAAKNLGVMPNELVLDICAAPGGKTAVLTENMENRGEIIAIDIHQHKIKLIETNMKKLGIDIVKAIVMDARNVNKQGRKFDKILVDVPCSGYGVIRKKPEILYSKNRENIEELAKLQLEILNSAADILKDGGELIYSTCTITDEENTNNIEKFLKEREEFKVEKLYILENVSGDYDKLGGFCINYKEEIMDNFYIIKLVKGEKC</sequence>
<keyword evidence="9 14" id="KW-0949">S-adenosyl-L-methionine</keyword>
<feature type="active site" description="Nucleophile" evidence="14">
    <location>
        <position position="370"/>
    </location>
</feature>
<comment type="function">
    <text evidence="1">Specifically methylates the cytosine at position 967 (m5C967) of 16S rRNA.</text>
</comment>
<evidence type="ECO:0000256" key="12">
    <source>
        <dbReference type="ARBA" id="ARBA00031088"/>
    </source>
</evidence>
<evidence type="ECO:0000313" key="17">
    <source>
        <dbReference type="Proteomes" id="UP000004925"/>
    </source>
</evidence>
<keyword evidence="6" id="KW-0698">rRNA processing</keyword>
<dbReference type="Pfam" id="PF01189">
    <property type="entry name" value="Methyltr_RsmB-F"/>
    <property type="match status" value="1"/>
</dbReference>
<dbReference type="RefSeq" id="WP_008796963.1">
    <property type="nucleotide sequence ID" value="NZ_KQ235737.1"/>
</dbReference>
<dbReference type="InterPro" id="IPR029063">
    <property type="entry name" value="SAM-dependent_MTases_sf"/>
</dbReference>
<evidence type="ECO:0000259" key="15">
    <source>
        <dbReference type="PROSITE" id="PS51686"/>
    </source>
</evidence>